<evidence type="ECO:0000256" key="1">
    <source>
        <dbReference type="SAM" id="MobiDB-lite"/>
    </source>
</evidence>
<evidence type="ECO:0000313" key="4">
    <source>
        <dbReference type="Proteomes" id="UP001327560"/>
    </source>
</evidence>
<name>A0AAQ3L0Y7_9LILI</name>
<accession>A0AAQ3L0Y7</accession>
<reference evidence="3 4" key="1">
    <citation type="submission" date="2023-10" db="EMBL/GenBank/DDBJ databases">
        <title>Chromosome-scale genome assembly provides insights into flower coloration mechanisms of Canna indica.</title>
        <authorList>
            <person name="Li C."/>
        </authorList>
    </citation>
    <scope>NUCLEOTIDE SEQUENCE [LARGE SCALE GENOMIC DNA]</scope>
    <source>
        <tissue evidence="3">Flower</tissue>
    </source>
</reference>
<sequence length="76" mass="8267">MRKQRSPLITTRQRSAISDSSKPAAPSPECCKALAKADLRCLCSYKNSPLLRTLGIDPELAVKLPPKCNLKTPANC</sequence>
<dbReference type="SUPFAM" id="SSF47699">
    <property type="entry name" value="Bifunctional inhibitor/lipid-transfer protein/seed storage 2S albumin"/>
    <property type="match status" value="1"/>
</dbReference>
<dbReference type="CDD" id="cd04660">
    <property type="entry name" value="nsLTP_like"/>
    <property type="match status" value="1"/>
</dbReference>
<dbReference type="InterPro" id="IPR036312">
    <property type="entry name" value="Bifun_inhib/LTP/seed_sf"/>
</dbReference>
<proteinExistence type="predicted"/>
<feature type="region of interest" description="Disordered" evidence="1">
    <location>
        <begin position="1"/>
        <end position="26"/>
    </location>
</feature>
<feature type="domain" description="Bifunctional inhibitor/plant lipid transfer protein/seed storage helical" evidence="2">
    <location>
        <begin position="17"/>
        <end position="75"/>
    </location>
</feature>
<keyword evidence="4" id="KW-1185">Reference proteome</keyword>
<protein>
    <recommendedName>
        <fullName evidence="2">Bifunctional inhibitor/plant lipid transfer protein/seed storage helical domain-containing protein</fullName>
    </recommendedName>
</protein>
<dbReference type="PANTHER" id="PTHR33122:SF60">
    <property type="entry name" value="LIPID-TRANSFER PROTEIN DIR1-RELATED"/>
    <property type="match status" value="1"/>
</dbReference>
<dbReference type="PANTHER" id="PTHR33122">
    <property type="entry name" value="LIPID BINDING PROTEIN-RELATED"/>
    <property type="match status" value="1"/>
</dbReference>
<dbReference type="GO" id="GO:0009627">
    <property type="term" value="P:systemic acquired resistance"/>
    <property type="evidence" value="ECO:0007669"/>
    <property type="project" value="InterPro"/>
</dbReference>
<dbReference type="InterPro" id="IPR039265">
    <property type="entry name" value="DIR1-like"/>
</dbReference>
<evidence type="ECO:0000313" key="3">
    <source>
        <dbReference type="EMBL" id="WOL15002.1"/>
    </source>
</evidence>
<dbReference type="Proteomes" id="UP001327560">
    <property type="component" value="Chromosome 7"/>
</dbReference>
<gene>
    <name evidence="3" type="ORF">Cni_G23783</name>
</gene>
<dbReference type="Pfam" id="PF14368">
    <property type="entry name" value="LTP_2"/>
    <property type="match status" value="1"/>
</dbReference>
<dbReference type="InterPro" id="IPR044741">
    <property type="entry name" value="NsLTP-like"/>
</dbReference>
<evidence type="ECO:0000259" key="2">
    <source>
        <dbReference type="Pfam" id="PF14368"/>
    </source>
</evidence>
<feature type="compositionally biased region" description="Polar residues" evidence="1">
    <location>
        <begin position="7"/>
        <end position="21"/>
    </location>
</feature>
<dbReference type="Gene3D" id="1.10.110.10">
    <property type="entry name" value="Plant lipid-transfer and hydrophobic proteins"/>
    <property type="match status" value="1"/>
</dbReference>
<dbReference type="GO" id="GO:0005504">
    <property type="term" value="F:fatty acid binding"/>
    <property type="evidence" value="ECO:0007669"/>
    <property type="project" value="InterPro"/>
</dbReference>
<organism evidence="3 4">
    <name type="scientific">Canna indica</name>
    <name type="common">Indian-shot</name>
    <dbReference type="NCBI Taxonomy" id="4628"/>
    <lineage>
        <taxon>Eukaryota</taxon>
        <taxon>Viridiplantae</taxon>
        <taxon>Streptophyta</taxon>
        <taxon>Embryophyta</taxon>
        <taxon>Tracheophyta</taxon>
        <taxon>Spermatophyta</taxon>
        <taxon>Magnoliopsida</taxon>
        <taxon>Liliopsida</taxon>
        <taxon>Zingiberales</taxon>
        <taxon>Cannaceae</taxon>
        <taxon>Canna</taxon>
    </lineage>
</organism>
<dbReference type="AlphaFoldDB" id="A0AAQ3L0Y7"/>
<dbReference type="EMBL" id="CP136896">
    <property type="protein sequence ID" value="WOL15002.1"/>
    <property type="molecule type" value="Genomic_DNA"/>
</dbReference>
<dbReference type="InterPro" id="IPR016140">
    <property type="entry name" value="Bifunc_inhib/LTP/seed_store"/>
</dbReference>